<dbReference type="PANTHER" id="PTHR42881:SF13">
    <property type="entry name" value="PROLYL ENDOPEPTIDASE"/>
    <property type="match status" value="1"/>
</dbReference>
<sequence length="726" mass="81081">MSTISRPQAFGFGPLSLAALAALSLQMLPTETAMAQAQIANTSSASSSPAEDGFRWLEEVQGERALAWVRERNAKSTQLLQARPEYKGLRKELVEILNAKDRIPQLRRMGPWLYNLWQDEQHKRGLWRRTSLAEYQKTEPQWETVLDLDALGAAEKENWVFGGAQCLAPDYRRCLLSLSRGGADATVLREFDTQTKQFVQDGFSLPEAKSEVVWADENTVYVGTDFGPGSLTDSGYPRVIKRWQRGTPLSAAQTVFEGEAQDVAASVYVDRTPGFEHTLFSRALDFYNQTSFLLQSGKLVQLDLPSDVQTNFWGPRLLLQPRKDWQTGGQTYPAGALLLTDAAAFLKGERKFDILFSPSATRSLAGYTVTRQHLILNISDQVASRLEEWDFSKPKPTHRKIQAPFPGTLSVASLYDSELAKDELAERYLVNYADFLTPDTLYLAQAGSDDRQALKAREPKFNAGGMKAEQFFATSKDGTRVPYFVVSPPGVKLDGKNPTLLYGYGGFEASMRPWYSGGYGRAWYGRGGVFVLANIRGGGEFGPGWHQAAVKENKQRSYDDFIAVAEDLVKRKISSPKHLGIMGGSNGGLLVGATFVQRPDLFNAVVCQVPLLDMSRYHKLLAGASWMAEYGDPDKAEEWDFIRKYSPYQNVKKGVKYPKVLFTTSTRDDRVHPGHARKMAALMQSQGHDLLYYENIEGGHGGAADNEQRATLQAMEYAYLWQQLKR</sequence>
<dbReference type="InterPro" id="IPR001375">
    <property type="entry name" value="Peptidase_S9_cat"/>
</dbReference>
<dbReference type="Gene3D" id="3.40.50.1820">
    <property type="entry name" value="alpha/beta hydrolase"/>
    <property type="match status" value="1"/>
</dbReference>
<evidence type="ECO:0000256" key="4">
    <source>
        <dbReference type="SAM" id="SignalP"/>
    </source>
</evidence>
<dbReference type="Gene3D" id="2.130.10.120">
    <property type="entry name" value="Prolyl oligopeptidase, N-terminal domain"/>
    <property type="match status" value="1"/>
</dbReference>
<feature type="domain" description="Peptidase S9A N-terminal" evidence="6">
    <location>
        <begin position="50"/>
        <end position="456"/>
    </location>
</feature>
<gene>
    <name evidence="7" type="ORF">HNP55_000299</name>
</gene>
<dbReference type="InterPro" id="IPR029058">
    <property type="entry name" value="AB_hydrolase_fold"/>
</dbReference>
<name>A0A840L058_9BURK</name>
<keyword evidence="1" id="KW-0645">Protease</keyword>
<evidence type="ECO:0000256" key="3">
    <source>
        <dbReference type="ARBA" id="ARBA00022825"/>
    </source>
</evidence>
<dbReference type="InterPro" id="IPR002470">
    <property type="entry name" value="Peptidase_S9A"/>
</dbReference>
<dbReference type="EC" id="3.4.21.26" evidence="7"/>
<evidence type="ECO:0000256" key="1">
    <source>
        <dbReference type="ARBA" id="ARBA00022670"/>
    </source>
</evidence>
<dbReference type="InterPro" id="IPR051167">
    <property type="entry name" value="Prolyl_oligopep/macrocyclase"/>
</dbReference>
<reference evidence="7 8" key="1">
    <citation type="submission" date="2020-08" db="EMBL/GenBank/DDBJ databases">
        <title>Functional genomics of gut bacteria from endangered species of beetles.</title>
        <authorList>
            <person name="Carlos-Shanley C."/>
        </authorList>
    </citation>
    <scope>NUCLEOTIDE SEQUENCE [LARGE SCALE GENOMIC DNA]</scope>
    <source>
        <strain evidence="7 8">S00239</strain>
    </source>
</reference>
<keyword evidence="3" id="KW-0720">Serine protease</keyword>
<organism evidence="7 8">
    <name type="scientific">Roseateles oligotrophus</name>
    <dbReference type="NCBI Taxonomy" id="1769250"/>
    <lineage>
        <taxon>Bacteria</taxon>
        <taxon>Pseudomonadati</taxon>
        <taxon>Pseudomonadota</taxon>
        <taxon>Betaproteobacteria</taxon>
        <taxon>Burkholderiales</taxon>
        <taxon>Sphaerotilaceae</taxon>
        <taxon>Roseateles</taxon>
    </lineage>
</organism>
<dbReference type="Pfam" id="PF00326">
    <property type="entry name" value="Peptidase_S9"/>
    <property type="match status" value="1"/>
</dbReference>
<evidence type="ECO:0000259" key="5">
    <source>
        <dbReference type="Pfam" id="PF00326"/>
    </source>
</evidence>
<dbReference type="EMBL" id="JACHLP010000001">
    <property type="protein sequence ID" value="MBB4841804.1"/>
    <property type="molecule type" value="Genomic_DNA"/>
</dbReference>
<dbReference type="SUPFAM" id="SSF50993">
    <property type="entry name" value="Peptidase/esterase 'gauge' domain"/>
    <property type="match status" value="1"/>
</dbReference>
<dbReference type="AlphaFoldDB" id="A0A840L058"/>
<protein>
    <submittedName>
        <fullName evidence="7">Prolyl oligopeptidase</fullName>
        <ecNumber evidence="7">3.4.21.26</ecNumber>
    </submittedName>
</protein>
<dbReference type="PRINTS" id="PR00862">
    <property type="entry name" value="PROLIGOPTASE"/>
</dbReference>
<comment type="caution">
    <text evidence="7">The sequence shown here is derived from an EMBL/GenBank/DDBJ whole genome shotgun (WGS) entry which is preliminary data.</text>
</comment>
<dbReference type="GO" id="GO:0070012">
    <property type="term" value="F:oligopeptidase activity"/>
    <property type="evidence" value="ECO:0007669"/>
    <property type="project" value="TreeGrafter"/>
</dbReference>
<dbReference type="GO" id="GO:0004252">
    <property type="term" value="F:serine-type endopeptidase activity"/>
    <property type="evidence" value="ECO:0007669"/>
    <property type="project" value="UniProtKB-EC"/>
</dbReference>
<feature type="signal peptide" evidence="4">
    <location>
        <begin position="1"/>
        <end position="35"/>
    </location>
</feature>
<keyword evidence="4" id="KW-0732">Signal</keyword>
<accession>A0A840L058</accession>
<evidence type="ECO:0000259" key="6">
    <source>
        <dbReference type="Pfam" id="PF02897"/>
    </source>
</evidence>
<dbReference type="Proteomes" id="UP000562027">
    <property type="component" value="Unassembled WGS sequence"/>
</dbReference>
<evidence type="ECO:0000313" key="7">
    <source>
        <dbReference type="EMBL" id="MBB4841804.1"/>
    </source>
</evidence>
<dbReference type="GO" id="GO:0005829">
    <property type="term" value="C:cytosol"/>
    <property type="evidence" value="ECO:0007669"/>
    <property type="project" value="TreeGrafter"/>
</dbReference>
<dbReference type="SUPFAM" id="SSF53474">
    <property type="entry name" value="alpha/beta-Hydrolases"/>
    <property type="match status" value="1"/>
</dbReference>
<evidence type="ECO:0000256" key="2">
    <source>
        <dbReference type="ARBA" id="ARBA00022801"/>
    </source>
</evidence>
<dbReference type="InterPro" id="IPR023302">
    <property type="entry name" value="Pept_S9A_N"/>
</dbReference>
<keyword evidence="8" id="KW-1185">Reference proteome</keyword>
<evidence type="ECO:0000313" key="8">
    <source>
        <dbReference type="Proteomes" id="UP000562027"/>
    </source>
</evidence>
<proteinExistence type="predicted"/>
<keyword evidence="2 7" id="KW-0378">Hydrolase</keyword>
<dbReference type="PANTHER" id="PTHR42881">
    <property type="entry name" value="PROLYL ENDOPEPTIDASE"/>
    <property type="match status" value="1"/>
</dbReference>
<feature type="chain" id="PRO_5032653258" evidence="4">
    <location>
        <begin position="36"/>
        <end position="726"/>
    </location>
</feature>
<dbReference type="Pfam" id="PF02897">
    <property type="entry name" value="Peptidase_S9_N"/>
    <property type="match status" value="1"/>
</dbReference>
<dbReference type="GO" id="GO:0006508">
    <property type="term" value="P:proteolysis"/>
    <property type="evidence" value="ECO:0007669"/>
    <property type="project" value="UniProtKB-KW"/>
</dbReference>
<feature type="domain" description="Peptidase S9 prolyl oligopeptidase catalytic" evidence="5">
    <location>
        <begin position="525"/>
        <end position="725"/>
    </location>
</feature>